<protein>
    <submittedName>
        <fullName evidence="2">Uncharacterized protein</fullName>
    </submittedName>
</protein>
<dbReference type="Proteomes" id="UP001295444">
    <property type="component" value="Chromosome 05"/>
</dbReference>
<gene>
    <name evidence="2" type="ORF">PECUL_23A042345</name>
</gene>
<organism evidence="2 3">
    <name type="scientific">Pelobates cultripes</name>
    <name type="common">Western spadefoot toad</name>
    <dbReference type="NCBI Taxonomy" id="61616"/>
    <lineage>
        <taxon>Eukaryota</taxon>
        <taxon>Metazoa</taxon>
        <taxon>Chordata</taxon>
        <taxon>Craniata</taxon>
        <taxon>Vertebrata</taxon>
        <taxon>Euteleostomi</taxon>
        <taxon>Amphibia</taxon>
        <taxon>Batrachia</taxon>
        <taxon>Anura</taxon>
        <taxon>Pelobatoidea</taxon>
        <taxon>Pelobatidae</taxon>
        <taxon>Pelobates</taxon>
    </lineage>
</organism>
<keyword evidence="3" id="KW-1185">Reference proteome</keyword>
<feature type="non-terminal residue" evidence="2">
    <location>
        <position position="1"/>
    </location>
</feature>
<feature type="region of interest" description="Disordered" evidence="1">
    <location>
        <begin position="1"/>
        <end position="22"/>
    </location>
</feature>
<reference evidence="2" key="1">
    <citation type="submission" date="2022-03" db="EMBL/GenBank/DDBJ databases">
        <authorList>
            <person name="Alioto T."/>
            <person name="Alioto T."/>
            <person name="Gomez Garrido J."/>
        </authorList>
    </citation>
    <scope>NUCLEOTIDE SEQUENCE</scope>
</reference>
<dbReference type="EMBL" id="OW240916">
    <property type="protein sequence ID" value="CAH2295259.1"/>
    <property type="molecule type" value="Genomic_DNA"/>
</dbReference>
<evidence type="ECO:0000256" key="1">
    <source>
        <dbReference type="SAM" id="MobiDB-lite"/>
    </source>
</evidence>
<accession>A0AAD1S9T8</accession>
<evidence type="ECO:0000313" key="2">
    <source>
        <dbReference type="EMBL" id="CAH2295259.1"/>
    </source>
</evidence>
<name>A0AAD1S9T8_PELCU</name>
<evidence type="ECO:0000313" key="3">
    <source>
        <dbReference type="Proteomes" id="UP001295444"/>
    </source>
</evidence>
<proteinExistence type="predicted"/>
<sequence length="261" mass="30516">TGAHREYASSSRDESHTRSKQGLDVHTWNYTTQQIRQHAPPPTPPPAGRLLESPIHMQMKSPLFKPRQMSWHLNESMLSNSIVTDQISHYIQDYFRDNETDDLTPLTCWEAHKTVLRGQIIAICATRKQTVTQEMHELSKEIVTLEARHKRTLHATVLRDLLAKHTQLTTHLNRAIQRSYQHYRHIIHEHLDKCGRLLANLLKQRRSQLYNSKIKDAQQRLRHLPDQISTAFHIYYQDLCGLYRTTLEVSRPQRAPTSTDI</sequence>
<dbReference type="AlphaFoldDB" id="A0AAD1S9T8"/>